<proteinExistence type="predicted"/>
<comment type="caution">
    <text evidence="2">The sequence shown here is derived from an EMBL/GenBank/DDBJ whole genome shotgun (WGS) entry which is preliminary data.</text>
</comment>
<keyword evidence="1" id="KW-1133">Transmembrane helix</keyword>
<sequence length="220" mass="24850">MSVAFAPFAGFVTGATQSSLQRRIRKMSDYPRQERVFSIAKRTVPIAGVFLTIGILGLLGTFIASSGSDLGDFMPELAGFYVSLILGLLLVWGGLARQYGANQTSMWSRLAPFFHHDIQYSQITNITTAGTDGWKVYGNGTHLTLSKDVFDYTLAYLRILEELKYRRFTANNVEPHDPRWPEAAQNLRYELAAEAYRNHQKYYNSRPTELQALIELAEVR</sequence>
<gene>
    <name evidence="2" type="ORF">PWJ81_01595</name>
</gene>
<dbReference type="Proteomes" id="UP001219297">
    <property type="component" value="Unassembled WGS sequence"/>
</dbReference>
<dbReference type="RefSeq" id="WP_274733367.1">
    <property type="nucleotide sequence ID" value="NZ_CAMXYX010000033.1"/>
</dbReference>
<evidence type="ECO:0000313" key="2">
    <source>
        <dbReference type="EMBL" id="MDE1655762.1"/>
    </source>
</evidence>
<feature type="transmembrane region" description="Helical" evidence="1">
    <location>
        <begin position="77"/>
        <end position="95"/>
    </location>
</feature>
<keyword evidence="1" id="KW-0472">Membrane</keyword>
<name>A0ABT5V499_9ACTO</name>
<protein>
    <submittedName>
        <fullName evidence="2">Uncharacterized protein</fullName>
    </submittedName>
</protein>
<keyword evidence="3" id="KW-1185">Reference proteome</keyword>
<reference evidence="2 3" key="1">
    <citation type="submission" date="2023-02" db="EMBL/GenBank/DDBJ databases">
        <title>Defining the Infant Male Urobiome and Moving Towards Mechanisms in Urobiome Research.</title>
        <authorList>
            <person name="Reasoner S."/>
            <person name="Flores V."/>
            <person name="Van Horn G."/>
            <person name="Morales G."/>
            <person name="Peard L."/>
            <person name="Abelson B."/>
            <person name="Manuel C."/>
            <person name="Lee J."/>
            <person name="Baker B."/>
            <person name="Williams T."/>
            <person name="Schmitz J."/>
            <person name="Clayton D."/>
            <person name="Hadjifrangiskou M."/>
        </authorList>
    </citation>
    <scope>NUCLEOTIDE SEQUENCE [LARGE SCALE GENOMIC DNA]</scope>
    <source>
        <strain evidence="2 3">AS1053</strain>
    </source>
</reference>
<organism evidence="2 3">
    <name type="scientific">Actinotignum sanguinis</name>
    <dbReference type="NCBI Taxonomy" id="1445614"/>
    <lineage>
        <taxon>Bacteria</taxon>
        <taxon>Bacillati</taxon>
        <taxon>Actinomycetota</taxon>
        <taxon>Actinomycetes</taxon>
        <taxon>Actinomycetales</taxon>
        <taxon>Actinomycetaceae</taxon>
        <taxon>Actinotignum</taxon>
    </lineage>
</organism>
<accession>A0ABT5V499</accession>
<dbReference type="EMBL" id="JARBHI010000002">
    <property type="protein sequence ID" value="MDE1655762.1"/>
    <property type="molecule type" value="Genomic_DNA"/>
</dbReference>
<evidence type="ECO:0000313" key="3">
    <source>
        <dbReference type="Proteomes" id="UP001219297"/>
    </source>
</evidence>
<feature type="transmembrane region" description="Helical" evidence="1">
    <location>
        <begin position="44"/>
        <end position="65"/>
    </location>
</feature>
<dbReference type="GeneID" id="83608389"/>
<keyword evidence="1" id="KW-0812">Transmembrane</keyword>
<evidence type="ECO:0000256" key="1">
    <source>
        <dbReference type="SAM" id="Phobius"/>
    </source>
</evidence>